<name>A0A1Z5IAS7_9LACO</name>
<protein>
    <submittedName>
        <fullName evidence="2">Uncharacterized protein</fullName>
    </submittedName>
</protein>
<feature type="transmembrane region" description="Helical" evidence="1">
    <location>
        <begin position="52"/>
        <end position="70"/>
    </location>
</feature>
<evidence type="ECO:0000313" key="2">
    <source>
        <dbReference type="EMBL" id="GAW98721.1"/>
    </source>
</evidence>
<feature type="transmembrane region" description="Helical" evidence="1">
    <location>
        <begin position="20"/>
        <end position="40"/>
    </location>
</feature>
<keyword evidence="1" id="KW-0472">Membrane</keyword>
<dbReference type="EMBL" id="BCMF01000003">
    <property type="protein sequence ID" value="GAW98721.1"/>
    <property type="molecule type" value="Genomic_DNA"/>
</dbReference>
<evidence type="ECO:0000313" key="3">
    <source>
        <dbReference type="Proteomes" id="UP000198374"/>
    </source>
</evidence>
<keyword evidence="3" id="KW-1185">Reference proteome</keyword>
<dbReference type="Proteomes" id="UP000198374">
    <property type="component" value="Unassembled WGS sequence"/>
</dbReference>
<comment type="caution">
    <text evidence="2">The sequence shown here is derived from an EMBL/GenBank/DDBJ whole genome shotgun (WGS) entry which is preliminary data.</text>
</comment>
<evidence type="ECO:0000256" key="1">
    <source>
        <dbReference type="SAM" id="Phobius"/>
    </source>
</evidence>
<dbReference type="AlphaFoldDB" id="A0A1Z5IAS7"/>
<organism evidence="2 3">
    <name type="scientific">Secundilactobacillus mixtipabuli</name>
    <dbReference type="NCBI Taxonomy" id="1435342"/>
    <lineage>
        <taxon>Bacteria</taxon>
        <taxon>Bacillati</taxon>
        <taxon>Bacillota</taxon>
        <taxon>Bacilli</taxon>
        <taxon>Lactobacillales</taxon>
        <taxon>Lactobacillaceae</taxon>
        <taxon>Secundilactobacillus</taxon>
    </lineage>
</organism>
<keyword evidence="1" id="KW-1133">Transmembrane helix</keyword>
<reference evidence="2 3" key="1">
    <citation type="submission" date="2015-11" db="EMBL/GenBank/DDBJ databases">
        <title>Draft genome sequences of new species of the genus Lactobacillus isolated from orchardgrass silage.</title>
        <authorList>
            <person name="Tohno M."/>
            <person name="Tanizawa Y."/>
            <person name="Arita M."/>
        </authorList>
    </citation>
    <scope>NUCLEOTIDE SEQUENCE [LARGE SCALE GENOMIC DNA]</scope>
    <source>
        <strain evidence="2 3">IWT30</strain>
    </source>
</reference>
<proteinExistence type="predicted"/>
<accession>A0A1Z5IAS7</accession>
<keyword evidence="1" id="KW-0812">Transmembrane</keyword>
<gene>
    <name evidence="2" type="ORF">IWT30_00680</name>
</gene>
<sequence length="134" mass="15348">MEKELNYYHRYLRSYWRSEIFNTVIFVLALGGTVVNGLIGGKDLLSVQASNWLFYAVLTVIGITIILMFGKVNRQNRALAQFKLFMAKDNKQLSQADQPLYDKCKSYYDRGHQLDKLNMVIALGVVCGYILISL</sequence>